<feature type="region of interest" description="Disordered" evidence="1">
    <location>
        <begin position="312"/>
        <end position="332"/>
    </location>
</feature>
<gene>
    <name evidence="2" type="ORF">BDA96_01G399300</name>
</gene>
<dbReference type="Pfam" id="PF14299">
    <property type="entry name" value="PP2"/>
    <property type="match status" value="1"/>
</dbReference>
<dbReference type="CDD" id="cd22162">
    <property type="entry name" value="F-box_AtSKIP3-like"/>
    <property type="match status" value="1"/>
</dbReference>
<accession>A0A921S3Z1</accession>
<reference evidence="2" key="2">
    <citation type="submission" date="2020-10" db="EMBL/GenBank/DDBJ databases">
        <authorList>
            <person name="Cooper E.A."/>
            <person name="Brenton Z.W."/>
            <person name="Flinn B.S."/>
            <person name="Jenkins J."/>
            <person name="Shu S."/>
            <person name="Flowers D."/>
            <person name="Luo F."/>
            <person name="Wang Y."/>
            <person name="Xia P."/>
            <person name="Barry K."/>
            <person name="Daum C."/>
            <person name="Lipzen A."/>
            <person name="Yoshinaga Y."/>
            <person name="Schmutz J."/>
            <person name="Saski C."/>
            <person name="Vermerris W."/>
            <person name="Kresovich S."/>
        </authorList>
    </citation>
    <scope>NUCLEOTIDE SEQUENCE</scope>
</reference>
<dbReference type="SUPFAM" id="SSF81383">
    <property type="entry name" value="F-box domain"/>
    <property type="match status" value="1"/>
</dbReference>
<dbReference type="Proteomes" id="UP000807115">
    <property type="component" value="Chromosome 1"/>
</dbReference>
<evidence type="ECO:0000313" key="2">
    <source>
        <dbReference type="EMBL" id="KAG0551163.1"/>
    </source>
</evidence>
<dbReference type="PANTHER" id="PTHR32278">
    <property type="entry name" value="F-BOX DOMAIN-CONTAINING PROTEIN"/>
    <property type="match status" value="1"/>
</dbReference>
<dbReference type="InterPro" id="IPR025886">
    <property type="entry name" value="PP2-like"/>
</dbReference>
<comment type="caution">
    <text evidence="2">The sequence shown here is derived from an EMBL/GenBank/DDBJ whole genome shotgun (WGS) entry which is preliminary data.</text>
</comment>
<sequence>MRTTECIWVRLSAALVNSRSFSVKPTQQCSRSLSAGIVITCLVISVTTAQKQQTYSHTPILQSRKPIDIRRQIGDGRKSSGGDQGGRPPGPEVCLAHAIALTSPRDACRCAAVSPAFRAAADSDHVWRRFLPQGQDGYLRLCDTGVVLVDGQGNAWMWVDKASGAKCYVLSARALSLPWDDGEFSWRWTPHPLSSDKHARHGSASKQVNLQDGRLLASSLALSSIEQLVKFRDAVGKNNSILHVAGRLPVAELTPATVYAAYLVYGLADGHRGLSFPDQETTVALGSGRVAGAARHAVCLHPDEAEERKFRAVSRGTGAEEPRPPRLPENGWSEMEMGRLRTPGDGERETAVAGKDEEVVVVSFVVLGWYPKRGLIVEGIEFRPVY</sequence>
<evidence type="ECO:0008006" key="4">
    <source>
        <dbReference type="Google" id="ProtNLM"/>
    </source>
</evidence>
<evidence type="ECO:0000313" key="3">
    <source>
        <dbReference type="Proteomes" id="UP000807115"/>
    </source>
</evidence>
<dbReference type="AlphaFoldDB" id="A0A921S3Z1"/>
<evidence type="ECO:0000256" key="1">
    <source>
        <dbReference type="SAM" id="MobiDB-lite"/>
    </source>
</evidence>
<organism evidence="2 3">
    <name type="scientific">Sorghum bicolor</name>
    <name type="common">Sorghum</name>
    <name type="synonym">Sorghum vulgare</name>
    <dbReference type="NCBI Taxonomy" id="4558"/>
    <lineage>
        <taxon>Eukaryota</taxon>
        <taxon>Viridiplantae</taxon>
        <taxon>Streptophyta</taxon>
        <taxon>Embryophyta</taxon>
        <taxon>Tracheophyta</taxon>
        <taxon>Spermatophyta</taxon>
        <taxon>Magnoliopsida</taxon>
        <taxon>Liliopsida</taxon>
        <taxon>Poales</taxon>
        <taxon>Poaceae</taxon>
        <taxon>PACMAD clade</taxon>
        <taxon>Panicoideae</taxon>
        <taxon>Andropogonodae</taxon>
        <taxon>Andropogoneae</taxon>
        <taxon>Sorghinae</taxon>
        <taxon>Sorghum</taxon>
    </lineage>
</organism>
<name>A0A921S3Z1_SORBI</name>
<protein>
    <recommendedName>
        <fullName evidence="4">F-box domain-containing protein</fullName>
    </recommendedName>
</protein>
<dbReference type="InterPro" id="IPR036047">
    <property type="entry name" value="F-box-like_dom_sf"/>
</dbReference>
<proteinExistence type="predicted"/>
<reference evidence="2" key="1">
    <citation type="journal article" date="2019" name="BMC Genomics">
        <title>A new reference genome for Sorghum bicolor reveals high levels of sequence similarity between sweet and grain genotypes: implications for the genetics of sugar metabolism.</title>
        <authorList>
            <person name="Cooper E.A."/>
            <person name="Brenton Z.W."/>
            <person name="Flinn B.S."/>
            <person name="Jenkins J."/>
            <person name="Shu S."/>
            <person name="Flowers D."/>
            <person name="Luo F."/>
            <person name="Wang Y."/>
            <person name="Xia P."/>
            <person name="Barry K."/>
            <person name="Daum C."/>
            <person name="Lipzen A."/>
            <person name="Yoshinaga Y."/>
            <person name="Schmutz J."/>
            <person name="Saski C."/>
            <person name="Vermerris W."/>
            <person name="Kresovich S."/>
        </authorList>
    </citation>
    <scope>NUCLEOTIDE SEQUENCE</scope>
</reference>
<dbReference type="PANTHER" id="PTHR32278:SF121">
    <property type="entry name" value="F-BOX DOMAIN-CONTAINING PROTEIN"/>
    <property type="match status" value="1"/>
</dbReference>
<dbReference type="EMBL" id="CM027680">
    <property type="protein sequence ID" value="KAG0551163.1"/>
    <property type="molecule type" value="Genomic_DNA"/>
</dbReference>